<reference evidence="2" key="1">
    <citation type="submission" date="2016-11" db="UniProtKB">
        <authorList>
            <consortium name="WormBaseParasite"/>
        </authorList>
    </citation>
    <scope>IDENTIFICATION</scope>
    <source>
        <strain evidence="2">KR3021</strain>
    </source>
</reference>
<accession>A0AC35U1L7</accession>
<evidence type="ECO:0000313" key="2">
    <source>
        <dbReference type="WBParaSite" id="RSKR_0000679600.1"/>
    </source>
</evidence>
<proteinExistence type="predicted"/>
<evidence type="ECO:0000313" key="1">
    <source>
        <dbReference type="Proteomes" id="UP000095286"/>
    </source>
</evidence>
<dbReference type="Proteomes" id="UP000095286">
    <property type="component" value="Unplaced"/>
</dbReference>
<protein>
    <submittedName>
        <fullName evidence="2">Protein sel-1-like protein 1</fullName>
    </submittedName>
</protein>
<dbReference type="WBParaSite" id="RSKR_0000679600.1">
    <property type="protein sequence ID" value="RSKR_0000679600.1"/>
    <property type="gene ID" value="RSKR_0000679600"/>
</dbReference>
<organism evidence="1 2">
    <name type="scientific">Rhabditophanes sp. KR3021</name>
    <dbReference type="NCBI Taxonomy" id="114890"/>
    <lineage>
        <taxon>Eukaryota</taxon>
        <taxon>Metazoa</taxon>
        <taxon>Ecdysozoa</taxon>
        <taxon>Nematoda</taxon>
        <taxon>Chromadorea</taxon>
        <taxon>Rhabditida</taxon>
        <taxon>Tylenchina</taxon>
        <taxon>Panagrolaimomorpha</taxon>
        <taxon>Strongyloidoidea</taxon>
        <taxon>Alloionematidae</taxon>
        <taxon>Rhabditophanes</taxon>
    </lineage>
</organism>
<name>A0AC35U1L7_9BILA</name>
<sequence>MKIKSILFILLVCSLTFIRCDDPEEEEELMPTEKSTIILTSEKVVNKLKNKKQTLSISDISADDVNNIGAGVDENIEIQPLTKSHSLYEELTIENITIPSVSAEDLQLGESLFKEAIDKLTARETVPLQAKITAYDLLNRAASLKHTEAMKIIVYGDIFGHFGQKKINMEYLNELASHGSADAHMMLGFLYSNGIGVPKDPRKAVTYYSFAALNGNTIGEMAMAYRYASGINVLEKCDQALYFYSKVARKVMSKLSMVGGTAVNRIKLMDEEDSLSSAAGTTIFDRNLLEYYTLMADKGDHSAMHTLGMVYLTGSKGIDHNLDKALEYLRRGAQDNNFNSVAYLGRMYLEGTRVTPQNNLTAFNYFKKAAGQGNVYAYTSLGYMYLFGRGVNVDYKKALKLFAIAVEQSSHPEAQMYLGYMNLKGLAVVNKSYFAGITRDFAVATKHFQQAGTSGSIQAFYWMAQMYTHGLGVGRKCETAVDLMKVVVERGKWGSNFHTAYNFYKNGQILESITQYLLYADAGYDQGQSNAAFIMDKNYEANATGLFDPKNILQMWKRSAEQNNADARIKLGDYLYYGKGTEKNFKDAAAHYKIAAEKFLNSGARFNLGYMHEHGIGLPKDLHLAKRYYDSALEVNSDAILPVTLAFLPSTANKARSKSIGAPSINNTETNWNVILFFLSDHQTQFEVKDIKKKQYNLCTAGNFLDYLKVIIWHFDVCYEVADLHKDTIFWLNAFGYTGPIEARHFHRNSTTNRFIMQAFAWFIEIVMNKPDIQEMDTKESGDVFVLLANIIKNAKAGTVKRTAIKVEKQHFEGPLKDYLQSQQSKLENDGKVNDLIASRNKKAQMLKEIEKIDDSLAQTSNKIELCQHDKGKLEKFQKKLEEHIGELMQCVVRKTTVLKINKEEFEEMDKKFNDIRTQVSSQEMTIGEAKQCHLTTRQHLSRAENQRSENAELGEREWALRKEIVDNREIIQTQAAVFLEETNNIVEALGLKQVPFDETNLVLLNAENPVSLAAFEIFASSSVTQIKNAVEERNVKVNDLLMVKEQELRDGQTLEDELENELKVLKEKQIDVAAKHNETKAQLQKFYNDNAAAAERIQVMIQEQKRSKNSKLAEELLMMEERIKLTERENKKRRFEHLTTSKEMVCKNKKDLQMLKEKLGQIEATFSQIKTSLSRESQN</sequence>